<protein>
    <submittedName>
        <fullName evidence="3">Periplasmic [Fe] hydrogenase small subunit</fullName>
    </submittedName>
</protein>
<dbReference type="PROSITE" id="PS51318">
    <property type="entry name" value="TAT"/>
    <property type="match status" value="1"/>
</dbReference>
<dbReference type="AlphaFoldDB" id="A0A7J0BVQ8"/>
<dbReference type="InterPro" id="IPR036991">
    <property type="entry name" value="Fe_hydrogenase_ssu_sf"/>
</dbReference>
<dbReference type="SUPFAM" id="SSF48674">
    <property type="entry name" value="Fe-only hydrogenase smaller subunit"/>
    <property type="match status" value="1"/>
</dbReference>
<organism evidence="3 4">
    <name type="scientific">Desulfovibrio psychrotolerans</name>
    <dbReference type="NCBI Taxonomy" id="415242"/>
    <lineage>
        <taxon>Bacteria</taxon>
        <taxon>Pseudomonadati</taxon>
        <taxon>Thermodesulfobacteriota</taxon>
        <taxon>Desulfovibrionia</taxon>
        <taxon>Desulfovibrionales</taxon>
        <taxon>Desulfovibrionaceae</taxon>
        <taxon>Desulfovibrio</taxon>
    </lineage>
</organism>
<dbReference type="GO" id="GO:0009055">
    <property type="term" value="F:electron transfer activity"/>
    <property type="evidence" value="ECO:0007669"/>
    <property type="project" value="InterPro"/>
</dbReference>
<evidence type="ECO:0000256" key="1">
    <source>
        <dbReference type="ARBA" id="ARBA00023014"/>
    </source>
</evidence>
<evidence type="ECO:0000313" key="3">
    <source>
        <dbReference type="EMBL" id="GFM37251.1"/>
    </source>
</evidence>
<comment type="caution">
    <text evidence="3">The sequence shown here is derived from an EMBL/GenBank/DDBJ whole genome shotgun (WGS) entry which is preliminary data.</text>
</comment>
<dbReference type="EMBL" id="BLVP01000008">
    <property type="protein sequence ID" value="GFM37251.1"/>
    <property type="molecule type" value="Genomic_DNA"/>
</dbReference>
<dbReference type="GO" id="GO:0051536">
    <property type="term" value="F:iron-sulfur cluster binding"/>
    <property type="evidence" value="ECO:0007669"/>
    <property type="project" value="UniProtKB-KW"/>
</dbReference>
<feature type="domain" description="Iron hydrogenase small subunit" evidence="2">
    <location>
        <begin position="35"/>
        <end position="98"/>
    </location>
</feature>
<gene>
    <name evidence="3" type="primary">hydB</name>
    <name evidence="3" type="ORF">DSM19430T_19350</name>
</gene>
<keyword evidence="1" id="KW-0479">Metal-binding</keyword>
<dbReference type="RefSeq" id="WP_243451338.1">
    <property type="nucleotide sequence ID" value="NZ_BLVP01000008.1"/>
</dbReference>
<evidence type="ECO:0000313" key="4">
    <source>
        <dbReference type="Proteomes" id="UP000503820"/>
    </source>
</evidence>
<keyword evidence="1" id="KW-0408">Iron</keyword>
<dbReference type="InterPro" id="IPR006311">
    <property type="entry name" value="TAT_signal"/>
</dbReference>
<evidence type="ECO:0000259" key="2">
    <source>
        <dbReference type="SMART" id="SM00902"/>
    </source>
</evidence>
<sequence>MKNIATMTRRGFIKLAGFTCGYAVLGFNVTREAFASALEFVGIRQQSVYDADSKIYSIRKSQENPMITKLYAKDGFLHEGPCGHESHHLLHTHYYDRSDRLKALKAKGIKLSL</sequence>
<proteinExistence type="predicted"/>
<reference evidence="3 4" key="1">
    <citation type="submission" date="2020-05" db="EMBL/GenBank/DDBJ databases">
        <title>Draft genome sequence of Desulfovibrio psychrotolerans JS1T.</title>
        <authorList>
            <person name="Ueno A."/>
            <person name="Tamazawa S."/>
            <person name="Tamamura S."/>
            <person name="Murakami T."/>
            <person name="Kiyama T."/>
            <person name="Inomata H."/>
            <person name="Amano Y."/>
            <person name="Miyakawa K."/>
            <person name="Tamaki H."/>
            <person name="Naganuma T."/>
            <person name="Kaneko K."/>
        </authorList>
    </citation>
    <scope>NUCLEOTIDE SEQUENCE [LARGE SCALE GENOMIC DNA]</scope>
    <source>
        <strain evidence="3 4">JS1</strain>
    </source>
</reference>
<dbReference type="Gene3D" id="4.10.260.20">
    <property type="entry name" value="Iron hydrogenase, small subunit"/>
    <property type="match status" value="1"/>
</dbReference>
<dbReference type="InterPro" id="IPR003149">
    <property type="entry name" value="Fe_hydrogenase_ssu"/>
</dbReference>
<name>A0A7J0BVQ8_9BACT</name>
<dbReference type="GO" id="GO:0008901">
    <property type="term" value="F:ferredoxin hydrogenase activity"/>
    <property type="evidence" value="ECO:0007669"/>
    <property type="project" value="InterPro"/>
</dbReference>
<keyword evidence="4" id="KW-1185">Reference proteome</keyword>
<dbReference type="Proteomes" id="UP000503820">
    <property type="component" value="Unassembled WGS sequence"/>
</dbReference>
<keyword evidence="1" id="KW-0411">Iron-sulfur</keyword>
<dbReference type="InterPro" id="IPR008953">
    <property type="entry name" value="Fe_hydrogenase_HydB"/>
</dbReference>
<dbReference type="GO" id="GO:0042597">
    <property type="term" value="C:periplasmic space"/>
    <property type="evidence" value="ECO:0007669"/>
    <property type="project" value="InterPro"/>
</dbReference>
<accession>A0A7J0BVQ8</accession>
<dbReference type="Pfam" id="PF02256">
    <property type="entry name" value="Fe_hyd_SSU"/>
    <property type="match status" value="1"/>
</dbReference>
<dbReference type="SMART" id="SM00902">
    <property type="entry name" value="Fe_hyd_SSU"/>
    <property type="match status" value="1"/>
</dbReference>
<dbReference type="GO" id="GO:0005506">
    <property type="term" value="F:iron ion binding"/>
    <property type="evidence" value="ECO:0007669"/>
    <property type="project" value="InterPro"/>
</dbReference>